<name>A0A2P2KNK8_RHIMU</name>
<feature type="region of interest" description="Disordered" evidence="1">
    <location>
        <begin position="52"/>
        <end position="76"/>
    </location>
</feature>
<evidence type="ECO:0000313" key="2">
    <source>
        <dbReference type="EMBL" id="MBX07272.1"/>
    </source>
</evidence>
<organism evidence="2">
    <name type="scientific">Rhizophora mucronata</name>
    <name type="common">Asiatic mangrove</name>
    <dbReference type="NCBI Taxonomy" id="61149"/>
    <lineage>
        <taxon>Eukaryota</taxon>
        <taxon>Viridiplantae</taxon>
        <taxon>Streptophyta</taxon>
        <taxon>Embryophyta</taxon>
        <taxon>Tracheophyta</taxon>
        <taxon>Spermatophyta</taxon>
        <taxon>Magnoliopsida</taxon>
        <taxon>eudicotyledons</taxon>
        <taxon>Gunneridae</taxon>
        <taxon>Pentapetalae</taxon>
        <taxon>rosids</taxon>
        <taxon>fabids</taxon>
        <taxon>Malpighiales</taxon>
        <taxon>Rhizophoraceae</taxon>
        <taxon>Rhizophora</taxon>
    </lineage>
</organism>
<accession>A0A2P2KNK8</accession>
<proteinExistence type="predicted"/>
<sequence length="76" mass="8483">MTQSYSSKPSTSENGRRCIKLYGSEHFLTSNRRSYDNPFTFTDKLDVRRISLGQTDQSSPINQSTSTKISKSGNGS</sequence>
<dbReference type="AlphaFoldDB" id="A0A2P2KNK8"/>
<evidence type="ECO:0000256" key="1">
    <source>
        <dbReference type="SAM" id="MobiDB-lite"/>
    </source>
</evidence>
<reference evidence="2" key="1">
    <citation type="submission" date="2018-02" db="EMBL/GenBank/DDBJ databases">
        <title>Rhizophora mucronata_Transcriptome.</title>
        <authorList>
            <person name="Meera S.P."/>
            <person name="Sreeshan A."/>
            <person name="Augustine A."/>
        </authorList>
    </citation>
    <scope>NUCLEOTIDE SEQUENCE</scope>
    <source>
        <tissue evidence="2">Leaf</tissue>
    </source>
</reference>
<protein>
    <submittedName>
        <fullName evidence="2">Putative trafficking protein particle complex subunit 13 homolog isoform X1</fullName>
    </submittedName>
</protein>
<dbReference type="EMBL" id="GGEC01026788">
    <property type="protein sequence ID" value="MBX07272.1"/>
    <property type="molecule type" value="Transcribed_RNA"/>
</dbReference>